<evidence type="ECO:0000313" key="4">
    <source>
        <dbReference type="EMBL" id="NKY24419.1"/>
    </source>
</evidence>
<protein>
    <submittedName>
        <fullName evidence="4">Uncharacterized protein</fullName>
    </submittedName>
</protein>
<evidence type="ECO:0000313" key="5">
    <source>
        <dbReference type="Proteomes" id="UP000581206"/>
    </source>
</evidence>
<name>A0A7X6KYB5_9CELL</name>
<dbReference type="Gene3D" id="2.60.40.10">
    <property type="entry name" value="Immunoglobulins"/>
    <property type="match status" value="1"/>
</dbReference>
<dbReference type="InterPro" id="IPR046112">
    <property type="entry name" value="DUF6049"/>
</dbReference>
<keyword evidence="3" id="KW-0732">Signal</keyword>
<evidence type="ECO:0000256" key="2">
    <source>
        <dbReference type="SAM" id="Phobius"/>
    </source>
</evidence>
<dbReference type="Proteomes" id="UP000581206">
    <property type="component" value="Unassembled WGS sequence"/>
</dbReference>
<dbReference type="EMBL" id="JAAXOX010000015">
    <property type="protein sequence ID" value="NKY24419.1"/>
    <property type="molecule type" value="Genomic_DNA"/>
</dbReference>
<dbReference type="InterPro" id="IPR013783">
    <property type="entry name" value="Ig-like_fold"/>
</dbReference>
<feature type="chain" id="PRO_5031571426" evidence="3">
    <location>
        <begin position="34"/>
        <end position="735"/>
    </location>
</feature>
<dbReference type="RefSeq" id="WP_168631543.1">
    <property type="nucleotide sequence ID" value="NZ_BONL01000021.1"/>
</dbReference>
<proteinExistence type="predicted"/>
<dbReference type="AlphaFoldDB" id="A0A7X6KYB5"/>
<feature type="region of interest" description="Disordered" evidence="1">
    <location>
        <begin position="186"/>
        <end position="243"/>
    </location>
</feature>
<keyword evidence="2" id="KW-1133">Transmembrane helix</keyword>
<feature type="compositionally biased region" description="Low complexity" evidence="1">
    <location>
        <begin position="211"/>
        <end position="235"/>
    </location>
</feature>
<evidence type="ECO:0000256" key="1">
    <source>
        <dbReference type="SAM" id="MobiDB-lite"/>
    </source>
</evidence>
<keyword evidence="2" id="KW-0472">Membrane</keyword>
<comment type="caution">
    <text evidence="4">The sequence shown here is derived from an EMBL/GenBank/DDBJ whole genome shotgun (WGS) entry which is preliminary data.</text>
</comment>
<organism evidence="4 5">
    <name type="scientific">Cellulomonas denverensis</name>
    <dbReference type="NCBI Taxonomy" id="264297"/>
    <lineage>
        <taxon>Bacteria</taxon>
        <taxon>Bacillati</taxon>
        <taxon>Actinomycetota</taxon>
        <taxon>Actinomycetes</taxon>
        <taxon>Micrococcales</taxon>
        <taxon>Cellulomonadaceae</taxon>
        <taxon>Cellulomonas</taxon>
    </lineage>
</organism>
<feature type="signal peptide" evidence="3">
    <location>
        <begin position="1"/>
        <end position="33"/>
    </location>
</feature>
<gene>
    <name evidence="4" type="ORF">HGA03_17300</name>
</gene>
<dbReference type="Pfam" id="PF19516">
    <property type="entry name" value="DUF6049"/>
    <property type="match status" value="1"/>
</dbReference>
<keyword evidence="5" id="KW-1185">Reference proteome</keyword>
<dbReference type="GO" id="GO:0005975">
    <property type="term" value="P:carbohydrate metabolic process"/>
    <property type="evidence" value="ECO:0007669"/>
    <property type="project" value="UniProtKB-ARBA"/>
</dbReference>
<accession>A0A7X6KYB5</accession>
<feature type="compositionally biased region" description="Low complexity" evidence="1">
    <location>
        <begin position="186"/>
        <end position="196"/>
    </location>
</feature>
<reference evidence="4 5" key="1">
    <citation type="submission" date="2020-04" db="EMBL/GenBank/DDBJ databases">
        <title>MicrobeNet Type strains.</title>
        <authorList>
            <person name="Nicholson A.C."/>
        </authorList>
    </citation>
    <scope>NUCLEOTIDE SEQUENCE [LARGE SCALE GENOMIC DNA]</scope>
    <source>
        <strain evidence="4 5">ATCC BAA-788</strain>
    </source>
</reference>
<sequence length="735" mass="75492">MRLDVPRRRWSALLLSVLTLAVLTGLVASPAVAAPSTDDLPVAVGLSSISPQVLTPGEDLTVTVNLRNNGDEEITSPRASVRIYRYRISTRDQLDTWSASGDTGPYGDVAATEILDEPLPPGGTATVTITVPARSIGLSRSADAWGPRGLTVDVSDNGDRVGIERSFLLWNSDEDVTATHVSVLTPVTGPAVTPPAADEEEDEDAAPTPAPTASPTEPTADATDSTDATDSGTGDDSAETGLDALTSAGGRLNRLLQATSGHDSVSWAIDPALLDQVSTGSRADRAWADSLTAAGDGREVFRLPWADPDLAALAHSGRSSSADLLSQALDSSAAATDSVLDGADSLLWGSNPELDQATVDLAAGHAAGAALIAGTESMPADDPDTASAPVTVSGVTTLVPDAGLSELLTDPDAVQAGSTPAVAAQRMLAETAVIARGDDSGGSYVLITTPRDWSPNTEATNAQLSALESAPWVETTSVTDLVAAQAAGRVSGSDRAPLPEVARDSAELTPAWVNALSAGWEAAEEFASVVADPQALLSGLDGDVLAPLSVAWRADPDGRAEAVGAALDQASARQSGLSVLLNEQFTVISSSSQITVTVRNELAQDATVRVELRPQIELRPQKGCLETARSPLVSVGAESETPVVLSLRATANCDVTVDVSLTAENGRELAMPATFDARVAPTVESVGTIVVGALLAAGLVFGIWRTVRRGQTTRRGARVLADGAGETTGKTEDDA</sequence>
<feature type="transmembrane region" description="Helical" evidence="2">
    <location>
        <begin position="686"/>
        <end position="704"/>
    </location>
</feature>
<keyword evidence="2" id="KW-0812">Transmembrane</keyword>
<evidence type="ECO:0000256" key="3">
    <source>
        <dbReference type="SAM" id="SignalP"/>
    </source>
</evidence>